<dbReference type="Gene3D" id="3.30.559.10">
    <property type="entry name" value="Chloramphenicol acetyltransferase-like domain"/>
    <property type="match status" value="1"/>
</dbReference>
<dbReference type="GO" id="GO:0031177">
    <property type="term" value="F:phosphopantetheine binding"/>
    <property type="evidence" value="ECO:0007669"/>
    <property type="project" value="TreeGrafter"/>
</dbReference>
<dbReference type="CDD" id="cd12116">
    <property type="entry name" value="A_NRPS_Ta1_like"/>
    <property type="match status" value="1"/>
</dbReference>
<dbReference type="InterPro" id="IPR023213">
    <property type="entry name" value="CAT-like_dom_sf"/>
</dbReference>
<feature type="domain" description="Carrier" evidence="3">
    <location>
        <begin position="1038"/>
        <end position="1113"/>
    </location>
</feature>
<dbReference type="Gene3D" id="2.30.38.10">
    <property type="entry name" value="Luciferase, Domain 3"/>
    <property type="match status" value="1"/>
</dbReference>
<dbReference type="InterPro" id="IPR000873">
    <property type="entry name" value="AMP-dep_synth/lig_dom"/>
</dbReference>
<dbReference type="PROSITE" id="PS00455">
    <property type="entry name" value="AMP_BINDING"/>
    <property type="match status" value="1"/>
</dbReference>
<dbReference type="Gene3D" id="3.30.300.30">
    <property type="match status" value="1"/>
</dbReference>
<dbReference type="FunFam" id="3.40.50.12780:FF:000012">
    <property type="entry name" value="Non-ribosomal peptide synthetase"/>
    <property type="match status" value="1"/>
</dbReference>
<dbReference type="FunFam" id="2.30.38.10:FF:000001">
    <property type="entry name" value="Non-ribosomal peptide synthetase PvdI"/>
    <property type="match status" value="1"/>
</dbReference>
<dbReference type="Pfam" id="PF13193">
    <property type="entry name" value="AMP-binding_C"/>
    <property type="match status" value="1"/>
</dbReference>
<dbReference type="RefSeq" id="WP_009517170.1">
    <property type="nucleotide sequence ID" value="NZ_CCAE010000008.1"/>
</dbReference>
<dbReference type="EMBL" id="CCAE010000008">
    <property type="protein sequence ID" value="CDN87108.1"/>
    <property type="molecule type" value="Genomic_DNA"/>
</dbReference>
<dbReference type="Gene3D" id="3.40.50.980">
    <property type="match status" value="2"/>
</dbReference>
<dbReference type="GO" id="GO:0043041">
    <property type="term" value="P:amino acid activation for nonribosomal peptide biosynthetic process"/>
    <property type="evidence" value="ECO:0007669"/>
    <property type="project" value="TreeGrafter"/>
</dbReference>
<gene>
    <name evidence="4" type="ORF">BN948_01527</name>
</gene>
<dbReference type="Pfam" id="PF18563">
    <property type="entry name" value="TubC_N"/>
    <property type="match status" value="1"/>
</dbReference>
<dbReference type="Gene3D" id="1.10.10.1830">
    <property type="entry name" value="Non-ribosomal peptide synthase, adenylation domain"/>
    <property type="match status" value="1"/>
</dbReference>
<dbReference type="GO" id="GO:0009366">
    <property type="term" value="C:enterobactin synthetase complex"/>
    <property type="evidence" value="ECO:0007669"/>
    <property type="project" value="TreeGrafter"/>
</dbReference>
<sequence length="1117" mass="120922">MNARELLHRLEGLGVDLEVAEGRLRVSASRGRLDDELKTAIAGHKTELMALLAERGAVAHAPHPAPKAEAAPRPTVAHDGLLPLSLFQERLWILQQLEPESTTYLLALAWPVNGEVPREQLLAAVQRVHARHLGLRVHFVQEGEVPGARRVDVPPVTVHDLRHLPANERLAAVQAARERAVHTPIDLSRQTPLRFELLDFAPEGYALIVAAHHIAVDAWSLQILLRELAQELKAPAPESPEPSEPSARLQYADYAAWQREHQHPDAIRAELDWWDDALKGAPQTSMFPPDLPASDAPARGATVDFEFDAAFSAALKRWVHERHATVYMAFLAAAAALLRAHTGQGDVLLGSPMGVRERAEFEDLIGPFVNLLVLRVRTADDPAFSELLARARGALLDAHAHRETPFEAVVERVRPVRSFQHSPLFQFAVVYHQAGGAAGGQGDVAVHSGGALNEITWFAREHEGRILCSLEYRSDLYSAAHMQRLGSQLQTLLRAVVEQGDAPISRLPLLTADERHQILVDFNASARSLDTAPFVRQFERQAASAPDREAARFEGASLNYGELNRRANQWARHLRALGVAPGVRVGVCIERSLDMLVALLAVQKAGGAYVPLDPGFPAERLAYMLEDSGATVLLTTGEAADAVDAPAGGRVFDPAREAAALAALDSADLDGNTAPSDPVYVIYTSGSTGRPKGVVVAHGGLSNFLGTMREAPGLTADDVLAAVTTISFDIAGLELYLPLLVGARVELISRDTASDGQDLAKALQAGGATVLQATPATWRLLIESGWTGSPNLRAFCGGEGLPRELADALLARVGQLWNLYGPTETTIWSTAERVAPSPAPVTIGRPIANTQVYVLDAQQQPLPVGVPGELWIGGAGVALGYHQRPELTAERFVADPFASSSGARLYRTGDLARWDADGRLHHLGRLDHQVKIRGFRIELGEIETRLATHEAVQQTVVMGREAAPGDLRLVAYIVFAPGADLTASDVRRHLRRDLPDYMIPSVVAAVDTIPLTPNGKVDRAALPDPFKNAVQAARHFVPPEGGAEQTMAEIWRDILKVERVGAEDNFFELGGHSLLSLRVVLAVEQKLGWRMDARTLFFQNLRQVVASAAAGKGVVKA</sequence>
<evidence type="ECO:0000256" key="2">
    <source>
        <dbReference type="ARBA" id="ARBA00022553"/>
    </source>
</evidence>
<dbReference type="FunFam" id="3.30.300.30:FF:000010">
    <property type="entry name" value="Enterobactin synthetase component F"/>
    <property type="match status" value="1"/>
</dbReference>
<dbReference type="GO" id="GO:0009239">
    <property type="term" value="P:enterobactin biosynthetic process"/>
    <property type="evidence" value="ECO:0007669"/>
    <property type="project" value="TreeGrafter"/>
</dbReference>
<dbReference type="FunFam" id="3.40.50.980:FF:000001">
    <property type="entry name" value="Non-ribosomal peptide synthetase"/>
    <property type="match status" value="1"/>
</dbReference>
<dbReference type="InterPro" id="IPR036736">
    <property type="entry name" value="ACP-like_sf"/>
</dbReference>
<dbReference type="PANTHER" id="PTHR45527:SF1">
    <property type="entry name" value="FATTY ACID SYNTHASE"/>
    <property type="match status" value="1"/>
</dbReference>
<dbReference type="Pfam" id="PF00501">
    <property type="entry name" value="AMP-binding"/>
    <property type="match status" value="1"/>
</dbReference>
<dbReference type="AlphaFoldDB" id="A0A1L1PAT6"/>
<dbReference type="GO" id="GO:0047527">
    <property type="term" value="F:2,3-dihydroxybenzoate-serine ligase activity"/>
    <property type="evidence" value="ECO:0007669"/>
    <property type="project" value="TreeGrafter"/>
</dbReference>
<evidence type="ECO:0000259" key="3">
    <source>
        <dbReference type="PROSITE" id="PS50075"/>
    </source>
</evidence>
<dbReference type="Gene3D" id="3.30.559.30">
    <property type="entry name" value="Nonribosomal peptide synthetase, condensation domain"/>
    <property type="match status" value="1"/>
</dbReference>
<organism evidence="4 5">
    <name type="scientific">Hydrogenophaga intermedia</name>
    <dbReference type="NCBI Taxonomy" id="65786"/>
    <lineage>
        <taxon>Bacteria</taxon>
        <taxon>Pseudomonadati</taxon>
        <taxon>Pseudomonadota</taxon>
        <taxon>Betaproteobacteria</taxon>
        <taxon>Burkholderiales</taxon>
        <taxon>Comamonadaceae</taxon>
        <taxon>Hydrogenophaga</taxon>
    </lineage>
</organism>
<dbReference type="SUPFAM" id="SSF56801">
    <property type="entry name" value="Acetyl-CoA synthetase-like"/>
    <property type="match status" value="1"/>
</dbReference>
<dbReference type="InterPro" id="IPR020845">
    <property type="entry name" value="AMP-binding_CS"/>
</dbReference>
<evidence type="ECO:0000313" key="5">
    <source>
        <dbReference type="Proteomes" id="UP000028878"/>
    </source>
</evidence>
<dbReference type="PANTHER" id="PTHR45527">
    <property type="entry name" value="NONRIBOSOMAL PEPTIDE SYNTHETASE"/>
    <property type="match status" value="1"/>
</dbReference>
<dbReference type="InterPro" id="IPR025110">
    <property type="entry name" value="AMP-bd_C"/>
</dbReference>
<dbReference type="GO" id="GO:0005829">
    <property type="term" value="C:cytosol"/>
    <property type="evidence" value="ECO:0007669"/>
    <property type="project" value="TreeGrafter"/>
</dbReference>
<dbReference type="Pfam" id="PF00668">
    <property type="entry name" value="Condensation"/>
    <property type="match status" value="1"/>
</dbReference>
<reference evidence="5" key="1">
    <citation type="submission" date="2014-02" db="EMBL/GenBank/DDBJ databases">
        <authorList>
            <person name="Gan H."/>
        </authorList>
    </citation>
    <scope>NUCLEOTIDE SEQUENCE [LARGE SCALE GENOMIC DNA]</scope>
    <source>
        <strain evidence="5">S1</strain>
    </source>
</reference>
<keyword evidence="1" id="KW-0596">Phosphopantetheine</keyword>
<protein>
    <submittedName>
        <fullName evidence="4">Amino acid adenylation protein</fullName>
    </submittedName>
</protein>
<dbReference type="InterPro" id="IPR041464">
    <property type="entry name" value="TubC_N"/>
</dbReference>
<dbReference type="InterPro" id="IPR010071">
    <property type="entry name" value="AA_adenyl_dom"/>
</dbReference>
<dbReference type="InterPro" id="IPR044894">
    <property type="entry name" value="TubC_N_sf"/>
</dbReference>
<name>A0A1L1PAT6_HYDIT</name>
<reference evidence="5" key="2">
    <citation type="submission" date="2014-11" db="EMBL/GenBank/DDBJ databases">
        <title>Draft genome sequence of Hydrogenophaga intermedia S1.</title>
        <authorList>
            <person name="Gan H.M."/>
            <person name="Chew T.H."/>
            <person name="Stolz A."/>
        </authorList>
    </citation>
    <scope>NUCLEOTIDE SEQUENCE [LARGE SCALE GENOMIC DNA]</scope>
    <source>
        <strain evidence="5">S1</strain>
    </source>
</reference>
<keyword evidence="5" id="KW-1185">Reference proteome</keyword>
<evidence type="ECO:0000256" key="1">
    <source>
        <dbReference type="ARBA" id="ARBA00022450"/>
    </source>
</evidence>
<keyword evidence="2" id="KW-0597">Phosphoprotein</keyword>
<dbReference type="Pfam" id="PF00550">
    <property type="entry name" value="PP-binding"/>
    <property type="match status" value="1"/>
</dbReference>
<evidence type="ECO:0000313" key="4">
    <source>
        <dbReference type="EMBL" id="CDN87108.1"/>
    </source>
</evidence>
<dbReference type="SUPFAM" id="SSF52777">
    <property type="entry name" value="CoA-dependent acyltransferases"/>
    <property type="match status" value="2"/>
</dbReference>
<dbReference type="PROSITE" id="PS50075">
    <property type="entry name" value="CARRIER"/>
    <property type="match status" value="1"/>
</dbReference>
<dbReference type="SUPFAM" id="SSF47336">
    <property type="entry name" value="ACP-like"/>
    <property type="match status" value="1"/>
</dbReference>
<dbReference type="InterPro" id="IPR009081">
    <property type="entry name" value="PP-bd_ACP"/>
</dbReference>
<dbReference type="Proteomes" id="UP000028878">
    <property type="component" value="Unassembled WGS sequence"/>
</dbReference>
<proteinExistence type="predicted"/>
<dbReference type="NCBIfam" id="TIGR01733">
    <property type="entry name" value="AA-adenyl-dom"/>
    <property type="match status" value="1"/>
</dbReference>
<accession>A0A1L1PAT6</accession>
<dbReference type="CDD" id="cd19531">
    <property type="entry name" value="LCL_NRPS-like"/>
    <property type="match status" value="1"/>
</dbReference>
<dbReference type="Gene3D" id="1.10.1200.10">
    <property type="entry name" value="ACP-like"/>
    <property type="match status" value="1"/>
</dbReference>
<dbReference type="InterPro" id="IPR001242">
    <property type="entry name" value="Condensation_dom"/>
</dbReference>
<dbReference type="InterPro" id="IPR045851">
    <property type="entry name" value="AMP-bd_C_sf"/>
</dbReference>